<evidence type="ECO:0000313" key="3">
    <source>
        <dbReference type="EMBL" id="WUM20585.1"/>
    </source>
</evidence>
<dbReference type="Pfam" id="PF14403">
    <property type="entry name" value="CP_ATPgrasp_2"/>
    <property type="match status" value="1"/>
</dbReference>
<dbReference type="InterPro" id="IPR007296">
    <property type="entry name" value="DUF403"/>
</dbReference>
<accession>A0AAU4K3C5</accession>
<dbReference type="Proteomes" id="UP001432128">
    <property type="component" value="Chromosome"/>
</dbReference>
<dbReference type="Pfam" id="PF04168">
    <property type="entry name" value="Alpha-E"/>
    <property type="match status" value="1"/>
</dbReference>
<gene>
    <name evidence="3" type="ORF">OG579_01730</name>
</gene>
<evidence type="ECO:0000259" key="1">
    <source>
        <dbReference type="Pfam" id="PF04168"/>
    </source>
</evidence>
<dbReference type="InterPro" id="IPR051680">
    <property type="entry name" value="ATP-dep_Glu-Cys_Ligase-2"/>
</dbReference>
<dbReference type="Gene3D" id="3.40.50.11290">
    <property type="match status" value="1"/>
</dbReference>
<dbReference type="InterPro" id="IPR025841">
    <property type="entry name" value="CP_ATPgrasp_2"/>
</dbReference>
<dbReference type="PANTHER" id="PTHR34595:SF2">
    <property type="entry name" value="BLR2978 PROTEIN"/>
    <property type="match status" value="1"/>
</dbReference>
<name>A0AAU4K3C5_9NOCA</name>
<feature type="domain" description="DUF403" evidence="1">
    <location>
        <begin position="554"/>
        <end position="886"/>
    </location>
</feature>
<proteinExistence type="predicted"/>
<protein>
    <submittedName>
        <fullName evidence="3">Circularly permuted type 2 ATP-grasp protein</fullName>
    </submittedName>
</protein>
<dbReference type="PANTHER" id="PTHR34595">
    <property type="entry name" value="BLR5612 PROTEIN"/>
    <property type="match status" value="1"/>
</dbReference>
<evidence type="ECO:0000313" key="4">
    <source>
        <dbReference type="Proteomes" id="UP001432128"/>
    </source>
</evidence>
<dbReference type="AlphaFoldDB" id="A0AAU4K3C5"/>
<feature type="domain" description="Circularly permuted ATP-grasp type 2" evidence="2">
    <location>
        <begin position="121"/>
        <end position="499"/>
    </location>
</feature>
<dbReference type="KEGG" id="whr:OG579_01730"/>
<reference evidence="3 4" key="1">
    <citation type="submission" date="2022-10" db="EMBL/GenBank/DDBJ databases">
        <title>The complete genomes of actinobacterial strains from the NBC collection.</title>
        <authorList>
            <person name="Joergensen T.S."/>
            <person name="Alvarez Arevalo M."/>
            <person name="Sterndorff E.B."/>
            <person name="Faurdal D."/>
            <person name="Vuksanovic O."/>
            <person name="Mourched A.-S."/>
            <person name="Charusanti P."/>
            <person name="Shaw S."/>
            <person name="Blin K."/>
            <person name="Weber T."/>
        </authorList>
    </citation>
    <scope>NUCLEOTIDE SEQUENCE [LARGE SCALE GENOMIC DNA]</scope>
    <source>
        <strain evidence="3 4">NBC_00319</strain>
    </source>
</reference>
<dbReference type="EMBL" id="CP108021">
    <property type="protein sequence ID" value="WUM20585.1"/>
    <property type="molecule type" value="Genomic_DNA"/>
</dbReference>
<organism evidence="3 4">
    <name type="scientific">Williamsia herbipolensis</name>
    <dbReference type="NCBI Taxonomy" id="1603258"/>
    <lineage>
        <taxon>Bacteria</taxon>
        <taxon>Bacillati</taxon>
        <taxon>Actinomycetota</taxon>
        <taxon>Actinomycetes</taxon>
        <taxon>Mycobacteriales</taxon>
        <taxon>Nocardiaceae</taxon>
        <taxon>Williamsia</taxon>
    </lineage>
</organism>
<keyword evidence="4" id="KW-1185">Reference proteome</keyword>
<sequence>MTSVHPPSPPSGRPAQVSAVVDRYRSDRFGLFDPDRIRGGGADASIPYDELIDADGAVRPHWDGLVDGVARTGEAGLTRTATRLRTMVADEGITYTPTGDRVASPTASPQPAQLWELDSVPLVVDGGQWAALESAVAQRAMLFDRLLVDIYGERRTLTSGLVAPEMVFGHPGYIRKAAGLGNPGPHALFLHATDIGRTADGSPVVWADHTQAPSGIGYAIADRRLTSRALSGAFGRVGPRAMTTFAGTLRLALFDHAPPGVDDPTVVVFSPGSLSETAFDQAYVASQLGFPLVESADLLVVNGVVYMRSLGSLKRVDVILRRVDAAFCDPLDLRTDSRLGVAGLVEAIARGSVTVVNTLGSGVLENPALHTVAERLARALLDEDLLLRPVETYWAGDDLDRSKIRADLLELVIDNVRTGEQFLGPELSSAQRDTVGDRIDADPWQWVARRPEGFSVAPSMAPAAPGAGMRLRAAPVAIRTFAVSSSSGYSVMPGGLGQVLEPGPAGSTMRAVAAKDVWVTNADGVGDTTRVAESVQPVSLPTTGLGVDRSATSPRVLADLFWLGRYGERAELTVRLTAVARERYQARDHRPWMPGTGALPLFLAGVATTTATAGRLGPLPPVDSGHTTVGDATLALAALGRLTMSRSTPGSIAHAVDRLVAAARAARDQMSTSTWMVLGTIERALADLAHTVAADAPDDSSVDVDDLAHAHEAMLHGLLALAGLQAESMVHDPGWLFMDAGRRIERALVLADITRTTLVDAHDPEIEQALLEAFLVANESAVIYRRRNRGVVRLRSVLVLAMFDETNPRSMIYQLGRLRDDFVSLPDEIRSAAVERTVEDLIAELRRVDPADLVAVDDSDRRSDLAELMTTLARGVREVSDVLGRTRFAPPRDIQPLWGGTVDAP</sequence>
<evidence type="ECO:0000259" key="2">
    <source>
        <dbReference type="Pfam" id="PF14403"/>
    </source>
</evidence>